<dbReference type="PANTHER" id="PTHR11139">
    <property type="entry name" value="ATAXIA TELANGIECTASIA MUTATED ATM -RELATED"/>
    <property type="match status" value="1"/>
</dbReference>
<dbReference type="GO" id="GO:0016242">
    <property type="term" value="P:negative regulation of macroautophagy"/>
    <property type="evidence" value="ECO:0007669"/>
    <property type="project" value="TreeGrafter"/>
</dbReference>
<dbReference type="InterPro" id="IPR003152">
    <property type="entry name" value="FATC_dom"/>
</dbReference>
<organism evidence="2 3">
    <name type="scientific">Wickerhamomyces pijperi</name>
    <name type="common">Yeast</name>
    <name type="synonym">Pichia pijperi</name>
    <dbReference type="NCBI Taxonomy" id="599730"/>
    <lineage>
        <taxon>Eukaryota</taxon>
        <taxon>Fungi</taxon>
        <taxon>Dikarya</taxon>
        <taxon>Ascomycota</taxon>
        <taxon>Saccharomycotina</taxon>
        <taxon>Saccharomycetes</taxon>
        <taxon>Phaffomycetales</taxon>
        <taxon>Wickerhamomycetaceae</taxon>
        <taxon>Wickerhamomyces</taxon>
    </lineage>
</organism>
<dbReference type="OrthoDB" id="381190at2759"/>
<evidence type="ECO:0000313" key="3">
    <source>
        <dbReference type="Proteomes" id="UP000774326"/>
    </source>
</evidence>
<dbReference type="GO" id="GO:0005634">
    <property type="term" value="C:nucleus"/>
    <property type="evidence" value="ECO:0007669"/>
    <property type="project" value="TreeGrafter"/>
</dbReference>
<dbReference type="PANTHER" id="PTHR11139:SF9">
    <property type="entry name" value="SERINE_THREONINE-PROTEIN KINASE MTOR"/>
    <property type="match status" value="1"/>
</dbReference>
<feature type="domain" description="FATC" evidence="1">
    <location>
        <begin position="34"/>
        <end position="66"/>
    </location>
</feature>
<dbReference type="InterPro" id="IPR050517">
    <property type="entry name" value="DDR_Repair_Kinase"/>
</dbReference>
<sequence>MAAQYKADILNARAAYVLKRITDKLTGNDFKQFQELDVSSQVDKLIQQATSVENLCQHYIGWCSFW</sequence>
<dbReference type="GO" id="GO:0031932">
    <property type="term" value="C:TORC2 complex"/>
    <property type="evidence" value="ECO:0007669"/>
    <property type="project" value="TreeGrafter"/>
</dbReference>
<gene>
    <name evidence="2" type="ORF">WICPIJ_009689</name>
</gene>
<comment type="caution">
    <text evidence="2">The sequence shown here is derived from an EMBL/GenBank/DDBJ whole genome shotgun (WGS) entry which is preliminary data.</text>
</comment>
<dbReference type="Pfam" id="PF02260">
    <property type="entry name" value="FATC"/>
    <property type="match status" value="1"/>
</dbReference>
<dbReference type="GO" id="GO:0031931">
    <property type="term" value="C:TORC1 complex"/>
    <property type="evidence" value="ECO:0007669"/>
    <property type="project" value="TreeGrafter"/>
</dbReference>
<reference evidence="2" key="1">
    <citation type="journal article" date="2021" name="Open Biol.">
        <title>Shared evolutionary footprints suggest mitochondrial oxidative damage underlies multiple complex I losses in fungi.</title>
        <authorList>
            <person name="Schikora-Tamarit M.A."/>
            <person name="Marcet-Houben M."/>
            <person name="Nosek J."/>
            <person name="Gabaldon T."/>
        </authorList>
    </citation>
    <scope>NUCLEOTIDE SEQUENCE</scope>
    <source>
        <strain evidence="2">CBS2887</strain>
    </source>
</reference>
<dbReference type="PROSITE" id="PS51190">
    <property type="entry name" value="FATC"/>
    <property type="match status" value="1"/>
</dbReference>
<name>A0A9P8PM11_WICPI</name>
<evidence type="ECO:0000259" key="1">
    <source>
        <dbReference type="PROSITE" id="PS51190"/>
    </source>
</evidence>
<reference evidence="2" key="2">
    <citation type="submission" date="2021-01" db="EMBL/GenBank/DDBJ databases">
        <authorList>
            <person name="Schikora-Tamarit M.A."/>
        </authorList>
    </citation>
    <scope>NUCLEOTIDE SEQUENCE</scope>
    <source>
        <strain evidence="2">CBS2887</strain>
    </source>
</reference>
<dbReference type="Proteomes" id="UP000774326">
    <property type="component" value="Unassembled WGS sequence"/>
</dbReference>
<dbReference type="EMBL" id="JAEUBG010005600">
    <property type="protein sequence ID" value="KAH3673724.1"/>
    <property type="molecule type" value="Genomic_DNA"/>
</dbReference>
<keyword evidence="3" id="KW-1185">Reference proteome</keyword>
<dbReference type="AlphaFoldDB" id="A0A9P8PM11"/>
<accession>A0A9P8PM11</accession>
<proteinExistence type="predicted"/>
<dbReference type="SMART" id="SM01343">
    <property type="entry name" value="FATC"/>
    <property type="match status" value="1"/>
</dbReference>
<dbReference type="GO" id="GO:0004674">
    <property type="term" value="F:protein serine/threonine kinase activity"/>
    <property type="evidence" value="ECO:0007669"/>
    <property type="project" value="TreeGrafter"/>
</dbReference>
<dbReference type="GO" id="GO:0038202">
    <property type="term" value="P:TORC1 signaling"/>
    <property type="evidence" value="ECO:0007669"/>
    <property type="project" value="TreeGrafter"/>
</dbReference>
<evidence type="ECO:0000313" key="2">
    <source>
        <dbReference type="EMBL" id="KAH3673724.1"/>
    </source>
</evidence>
<dbReference type="GO" id="GO:0005737">
    <property type="term" value="C:cytoplasm"/>
    <property type="evidence" value="ECO:0007669"/>
    <property type="project" value="TreeGrafter"/>
</dbReference>
<protein>
    <recommendedName>
        <fullName evidence="1">FATC domain-containing protein</fullName>
    </recommendedName>
</protein>